<dbReference type="Proteomes" id="UP000194873">
    <property type="component" value="Unassembled WGS sequence"/>
</dbReference>
<sequence length="168" mass="18148">MSTSVPAAPTTTSSADSGAVLLFNGWYLPRYQPKSAEADTTGALLAMFRRRRVAGYAFTIPFIVGMSLALPISSTDSYGRTTVASEAISPPLGIAVLAGTVAGFVAHANTYNKKHLLTVDHAYAAGKAIPAKYRRGLKQQHFDEAAYLREALRQQMQREQLQTSNTPK</sequence>
<protein>
    <submittedName>
        <fullName evidence="2">Uncharacterized protein</fullName>
    </submittedName>
</protein>
<dbReference type="EMBL" id="MTSE01000005">
    <property type="protein sequence ID" value="OUJ73814.1"/>
    <property type="molecule type" value="Genomic_DNA"/>
</dbReference>
<keyword evidence="3" id="KW-1185">Reference proteome</keyword>
<accession>A0A243WDR5</accession>
<evidence type="ECO:0000313" key="3">
    <source>
        <dbReference type="Proteomes" id="UP000194873"/>
    </source>
</evidence>
<comment type="caution">
    <text evidence="2">The sequence shown here is derived from an EMBL/GenBank/DDBJ whole genome shotgun (WGS) entry which is preliminary data.</text>
</comment>
<dbReference type="AlphaFoldDB" id="A0A243WDR5"/>
<name>A0A243WDR5_9BACT</name>
<evidence type="ECO:0000313" key="2">
    <source>
        <dbReference type="EMBL" id="OUJ73814.1"/>
    </source>
</evidence>
<keyword evidence="1" id="KW-1133">Transmembrane helix</keyword>
<proteinExistence type="predicted"/>
<evidence type="ECO:0000256" key="1">
    <source>
        <dbReference type="SAM" id="Phobius"/>
    </source>
</evidence>
<keyword evidence="1" id="KW-0812">Transmembrane</keyword>
<feature type="transmembrane region" description="Helical" evidence="1">
    <location>
        <begin position="92"/>
        <end position="111"/>
    </location>
</feature>
<keyword evidence="1" id="KW-0472">Membrane</keyword>
<organism evidence="2 3">
    <name type="scientific">Hymenobacter crusticola</name>
    <dbReference type="NCBI Taxonomy" id="1770526"/>
    <lineage>
        <taxon>Bacteria</taxon>
        <taxon>Pseudomonadati</taxon>
        <taxon>Bacteroidota</taxon>
        <taxon>Cytophagia</taxon>
        <taxon>Cytophagales</taxon>
        <taxon>Hymenobacteraceae</taxon>
        <taxon>Hymenobacter</taxon>
    </lineage>
</organism>
<reference evidence="2 3" key="1">
    <citation type="submission" date="2017-01" db="EMBL/GenBank/DDBJ databases">
        <title>A new Hymenobacter.</title>
        <authorList>
            <person name="Liang Y."/>
            <person name="Feng F."/>
        </authorList>
    </citation>
    <scope>NUCLEOTIDE SEQUENCE [LARGE SCALE GENOMIC DNA]</scope>
    <source>
        <strain evidence="2">MIMBbqt21</strain>
    </source>
</reference>
<feature type="transmembrane region" description="Helical" evidence="1">
    <location>
        <begin position="53"/>
        <end position="72"/>
    </location>
</feature>
<gene>
    <name evidence="2" type="ORF">BXP70_12620</name>
</gene>